<evidence type="ECO:0000256" key="2">
    <source>
        <dbReference type="ARBA" id="ARBA00022649"/>
    </source>
</evidence>
<dbReference type="OrthoDB" id="8369899at2"/>
<protein>
    <submittedName>
        <fullName evidence="3">Type II toxin-antitoxin system RelE/ParE family toxin</fullName>
    </submittedName>
</protein>
<keyword evidence="4" id="KW-1185">Reference proteome</keyword>
<proteinExistence type="inferred from homology"/>
<accession>A0A370L1I7</accession>
<keyword evidence="2" id="KW-1277">Toxin-antitoxin system</keyword>
<dbReference type="PANTHER" id="PTHR33755:SF6">
    <property type="entry name" value="PLASMID STABILIZATION SYSTEM PROTEIN"/>
    <property type="match status" value="1"/>
</dbReference>
<name>A0A370L1I7_9HYPH</name>
<dbReference type="PANTHER" id="PTHR33755">
    <property type="entry name" value="TOXIN PARE1-RELATED"/>
    <property type="match status" value="1"/>
</dbReference>
<dbReference type="AlphaFoldDB" id="A0A370L1I7"/>
<sequence length="104" mass="11740">MSPKGSLTVIISDAAKADLIGIGRHIAKDTPARADSFVDELERKCLGLGERPLAWPVMPQSKGRQIRRRAHGDYLIFYRIGEDHVEVVRVLHSARDYAAWLFKK</sequence>
<reference evidence="4" key="1">
    <citation type="submission" date="2018-07" db="EMBL/GenBank/DDBJ databases">
        <authorList>
            <person name="Safronova V.I."/>
            <person name="Chirak E.R."/>
            <person name="Sazanova A.L."/>
        </authorList>
    </citation>
    <scope>NUCLEOTIDE SEQUENCE [LARGE SCALE GENOMIC DNA]</scope>
    <source>
        <strain evidence="4">RCAM04685</strain>
    </source>
</reference>
<dbReference type="Pfam" id="PF05016">
    <property type="entry name" value="ParE_toxin"/>
    <property type="match status" value="1"/>
</dbReference>
<dbReference type="Gene3D" id="3.30.2310.20">
    <property type="entry name" value="RelE-like"/>
    <property type="match status" value="1"/>
</dbReference>
<gene>
    <name evidence="3" type="ORF">DWE98_21635</name>
</gene>
<evidence type="ECO:0000313" key="4">
    <source>
        <dbReference type="Proteomes" id="UP000255207"/>
    </source>
</evidence>
<evidence type="ECO:0000256" key="1">
    <source>
        <dbReference type="ARBA" id="ARBA00006226"/>
    </source>
</evidence>
<dbReference type="InterPro" id="IPR051803">
    <property type="entry name" value="TA_system_RelE-like_toxin"/>
</dbReference>
<dbReference type="EMBL" id="QQTP01000013">
    <property type="protein sequence ID" value="RDJ21321.1"/>
    <property type="molecule type" value="Genomic_DNA"/>
</dbReference>
<dbReference type="Proteomes" id="UP000255207">
    <property type="component" value="Unassembled WGS sequence"/>
</dbReference>
<dbReference type="InterPro" id="IPR007712">
    <property type="entry name" value="RelE/ParE_toxin"/>
</dbReference>
<comment type="caution">
    <text evidence="3">The sequence shown here is derived from an EMBL/GenBank/DDBJ whole genome shotgun (WGS) entry which is preliminary data.</text>
</comment>
<dbReference type="InterPro" id="IPR035093">
    <property type="entry name" value="RelE/ParE_toxin_dom_sf"/>
</dbReference>
<organism evidence="3 4">
    <name type="scientific">Bosea caraganae</name>
    <dbReference type="NCBI Taxonomy" id="2763117"/>
    <lineage>
        <taxon>Bacteria</taxon>
        <taxon>Pseudomonadati</taxon>
        <taxon>Pseudomonadota</taxon>
        <taxon>Alphaproteobacteria</taxon>
        <taxon>Hyphomicrobiales</taxon>
        <taxon>Boseaceae</taxon>
        <taxon>Bosea</taxon>
    </lineage>
</organism>
<evidence type="ECO:0000313" key="3">
    <source>
        <dbReference type="EMBL" id="RDJ21321.1"/>
    </source>
</evidence>
<comment type="similarity">
    <text evidence="1">Belongs to the RelE toxin family.</text>
</comment>